<dbReference type="Pfam" id="PF01568">
    <property type="entry name" value="Molydop_binding"/>
    <property type="match status" value="1"/>
</dbReference>
<protein>
    <submittedName>
        <fullName evidence="12">Formate dehydrogenase</fullName>
    </submittedName>
</protein>
<name>A0A3N5DPH9_9SPHN</name>
<evidence type="ECO:0000313" key="12">
    <source>
        <dbReference type="EMBL" id="RPF71031.1"/>
    </source>
</evidence>
<evidence type="ECO:0000256" key="7">
    <source>
        <dbReference type="ARBA" id="ARBA00023002"/>
    </source>
</evidence>
<dbReference type="PANTHER" id="PTHR43105:SF4">
    <property type="entry name" value="PROTEIN YDEP"/>
    <property type="match status" value="1"/>
</dbReference>
<dbReference type="GO" id="GO:1990204">
    <property type="term" value="C:oxidoreductase complex"/>
    <property type="evidence" value="ECO:0007669"/>
    <property type="project" value="UniProtKB-ARBA"/>
</dbReference>
<dbReference type="CDD" id="cd02787">
    <property type="entry name" value="MopB_CT_ydeP"/>
    <property type="match status" value="1"/>
</dbReference>
<dbReference type="InterPro" id="IPR006656">
    <property type="entry name" value="Mopterin_OxRdtase"/>
</dbReference>
<dbReference type="AlphaFoldDB" id="A0A3N5DPH9"/>
<reference evidence="12 13" key="1">
    <citation type="submission" date="2018-11" db="EMBL/GenBank/DDBJ databases">
        <title>Erythrobacter spongiae sp. nov., isolated from a marine sponge.</title>
        <authorList>
            <person name="Zhuang L."/>
            <person name="Luo L."/>
        </authorList>
    </citation>
    <scope>NUCLEOTIDE SEQUENCE [LARGE SCALE GENOMIC DNA]</scope>
    <source>
        <strain evidence="12 13">HN-E23</strain>
    </source>
</reference>
<accession>A0A3N5DPH9</accession>
<evidence type="ECO:0000256" key="5">
    <source>
        <dbReference type="ARBA" id="ARBA00022505"/>
    </source>
</evidence>
<dbReference type="RefSeq" id="WP_123879086.1">
    <property type="nucleotide sequence ID" value="NZ_RPFZ01000001.1"/>
</dbReference>
<dbReference type="PIRSF" id="PIRSF000144">
    <property type="entry name" value="CbbBc"/>
    <property type="match status" value="1"/>
</dbReference>
<sequence length="764" mass="84344">MAEDGREPKGYDGPTGGWGSLRGMTRIELSARAGPGATLTLKEQNKPGGYMCSSCAWTKPEDPHAFEFCENGAKATFWDLTTSRCEPEFFETRTVTELREWGDYRLEKAGRLTEPLRYNPDTDKYERTSWDEAFSAIGAKLRELDPKSVTFYASGKAALEPSYLYAVFARAYGHNNLPDSSNMCHETTSVGLKKVTGSSVGTCQMEDFDHVDAIFYLGQNPGTNSPRILSTLQEVVERGCRIVVFNPLREKGLREFVSPQDPVQMTVGKPTRIDHLYCQVRPGGDIAALMGVCKRVLERDAEAQRLGRQRVLDLKFIEQHTNGIGAFLKTLTDTSWGELETASGLSRFQMEQAGDVYATSSNVMGIYGMGLTQHVHGSQSIGMLVNLLLLGGNIGRKGAGCSPIRGHSNVQGQRTVGITEKVKLAPVEKYRELLDLETPQEDGHNTVHFVEGVLDGSQKGFVGLGGNLANAVPDHARVHEKWRDLDITVHVATRLNTTHCLPGKTSWILPCLVRAEEDEQASGKQWVSIEDSFSHIYGSRSSRRPASPHLKSETAIVCGLAKATLDGSNPKLDWDGWTADYSRIRDLIAATYPEEFHDMNARMNEPGGFWRGNPAHERNWKTDSGKAEFTDPTVLNACGIGDADGRFHLVTLRSNDQFNTTIYGHSDRLRGLSGSRMIVLMSPEDMRANDLIEGDQVTLATDNDGREGDMRRAVTGLKIVPYDLPGGTLAGYFPELNPLVPLWYHEELSQTPASKGIPVRIERG</sequence>
<evidence type="ECO:0000256" key="3">
    <source>
        <dbReference type="ARBA" id="ARBA00010312"/>
    </source>
</evidence>
<evidence type="ECO:0000313" key="13">
    <source>
        <dbReference type="Proteomes" id="UP000275232"/>
    </source>
</evidence>
<dbReference type="InterPro" id="IPR037951">
    <property type="entry name" value="MopB_CT_YdeP"/>
</dbReference>
<dbReference type="GO" id="GO:0008863">
    <property type="term" value="F:formate dehydrogenase (NAD+) activity"/>
    <property type="evidence" value="ECO:0007669"/>
    <property type="project" value="InterPro"/>
</dbReference>
<evidence type="ECO:0000256" key="2">
    <source>
        <dbReference type="ARBA" id="ARBA00001966"/>
    </source>
</evidence>
<dbReference type="InterPro" id="IPR050123">
    <property type="entry name" value="Prok_molybdopt-oxidoreductase"/>
</dbReference>
<keyword evidence="4" id="KW-0004">4Fe-4S</keyword>
<proteinExistence type="inferred from homology"/>
<keyword evidence="9" id="KW-0411">Iron-sulfur</keyword>
<dbReference type="GO" id="GO:0045333">
    <property type="term" value="P:cellular respiration"/>
    <property type="evidence" value="ECO:0007669"/>
    <property type="project" value="UniProtKB-ARBA"/>
</dbReference>
<dbReference type="GO" id="GO:0043546">
    <property type="term" value="F:molybdopterin cofactor binding"/>
    <property type="evidence" value="ECO:0007669"/>
    <property type="project" value="InterPro"/>
</dbReference>
<dbReference type="SUPFAM" id="SSF53706">
    <property type="entry name" value="Formate dehydrogenase/DMSO reductase, domains 1-3"/>
    <property type="match status" value="1"/>
</dbReference>
<keyword evidence="13" id="KW-1185">Reference proteome</keyword>
<dbReference type="NCBIfam" id="TIGR01701">
    <property type="entry name" value="Fdhalpha-like"/>
    <property type="match status" value="1"/>
</dbReference>
<feature type="domain" description="Molybdopterin dinucleotide-binding" evidence="11">
    <location>
        <begin position="647"/>
        <end position="703"/>
    </location>
</feature>
<evidence type="ECO:0000256" key="6">
    <source>
        <dbReference type="ARBA" id="ARBA00022723"/>
    </source>
</evidence>
<keyword evidence="6" id="KW-0479">Metal-binding</keyword>
<dbReference type="Gene3D" id="3.40.50.740">
    <property type="match status" value="1"/>
</dbReference>
<comment type="caution">
    <text evidence="12">The sequence shown here is derived from an EMBL/GenBank/DDBJ whole genome shotgun (WGS) entry which is preliminary data.</text>
</comment>
<keyword evidence="8" id="KW-0408">Iron</keyword>
<gene>
    <name evidence="12" type="ORF">EG799_04945</name>
</gene>
<evidence type="ECO:0000259" key="11">
    <source>
        <dbReference type="Pfam" id="PF01568"/>
    </source>
</evidence>
<keyword evidence="7" id="KW-0560">Oxidoreductase</keyword>
<dbReference type="Pfam" id="PF00384">
    <property type="entry name" value="Molybdopterin"/>
    <property type="match status" value="1"/>
</dbReference>
<organism evidence="12 13">
    <name type="scientific">Aurantiacibacter spongiae</name>
    <dbReference type="NCBI Taxonomy" id="2488860"/>
    <lineage>
        <taxon>Bacteria</taxon>
        <taxon>Pseudomonadati</taxon>
        <taxon>Pseudomonadota</taxon>
        <taxon>Alphaproteobacteria</taxon>
        <taxon>Sphingomonadales</taxon>
        <taxon>Erythrobacteraceae</taxon>
        <taxon>Aurantiacibacter</taxon>
    </lineage>
</organism>
<dbReference type="CDD" id="cd02767">
    <property type="entry name" value="MopB_ydeP"/>
    <property type="match status" value="1"/>
</dbReference>
<dbReference type="InterPro" id="IPR010046">
    <property type="entry name" value="Mopterin_OxRdtse_a_bac"/>
</dbReference>
<dbReference type="PANTHER" id="PTHR43105">
    <property type="entry name" value="RESPIRATORY NITRATE REDUCTASE"/>
    <property type="match status" value="1"/>
</dbReference>
<feature type="domain" description="Molybdopterin oxidoreductase" evidence="10">
    <location>
        <begin position="111"/>
        <end position="498"/>
    </location>
</feature>
<evidence type="ECO:0000256" key="4">
    <source>
        <dbReference type="ARBA" id="ARBA00022485"/>
    </source>
</evidence>
<dbReference type="Proteomes" id="UP000275232">
    <property type="component" value="Unassembled WGS sequence"/>
</dbReference>
<dbReference type="InterPro" id="IPR006657">
    <property type="entry name" value="MoPterin_dinucl-bd_dom"/>
</dbReference>
<dbReference type="Gene3D" id="3.40.228.10">
    <property type="entry name" value="Dimethylsulfoxide Reductase, domain 2"/>
    <property type="match status" value="1"/>
</dbReference>
<dbReference type="GO" id="GO:0051539">
    <property type="term" value="F:4 iron, 4 sulfur cluster binding"/>
    <property type="evidence" value="ECO:0007669"/>
    <property type="project" value="UniProtKB-KW"/>
</dbReference>
<comment type="cofactor">
    <cofactor evidence="2">
        <name>[4Fe-4S] cluster</name>
        <dbReference type="ChEBI" id="CHEBI:49883"/>
    </cofactor>
</comment>
<comment type="similarity">
    <text evidence="3">Belongs to the prokaryotic molybdopterin-containing oxidoreductase family.</text>
</comment>
<dbReference type="SUPFAM" id="SSF50692">
    <property type="entry name" value="ADC-like"/>
    <property type="match status" value="1"/>
</dbReference>
<dbReference type="GO" id="GO:0030151">
    <property type="term" value="F:molybdenum ion binding"/>
    <property type="evidence" value="ECO:0007669"/>
    <property type="project" value="InterPro"/>
</dbReference>
<dbReference type="OrthoDB" id="5287431at2"/>
<dbReference type="GO" id="GO:0016020">
    <property type="term" value="C:membrane"/>
    <property type="evidence" value="ECO:0007669"/>
    <property type="project" value="TreeGrafter"/>
</dbReference>
<comment type="cofactor">
    <cofactor evidence="1">
        <name>Mo-bis(molybdopterin guanine dinucleotide)</name>
        <dbReference type="ChEBI" id="CHEBI:60539"/>
    </cofactor>
</comment>
<dbReference type="InterPro" id="IPR041953">
    <property type="entry name" value="YdeP_MopB"/>
</dbReference>
<evidence type="ECO:0000256" key="8">
    <source>
        <dbReference type="ARBA" id="ARBA00023004"/>
    </source>
</evidence>
<dbReference type="InterPro" id="IPR009010">
    <property type="entry name" value="Asp_de-COase-like_dom_sf"/>
</dbReference>
<evidence type="ECO:0000256" key="1">
    <source>
        <dbReference type="ARBA" id="ARBA00001942"/>
    </source>
</evidence>
<evidence type="ECO:0000256" key="9">
    <source>
        <dbReference type="ARBA" id="ARBA00023014"/>
    </source>
</evidence>
<evidence type="ECO:0000259" key="10">
    <source>
        <dbReference type="Pfam" id="PF00384"/>
    </source>
</evidence>
<dbReference type="EMBL" id="RPFZ01000001">
    <property type="protein sequence ID" value="RPF71031.1"/>
    <property type="molecule type" value="Genomic_DNA"/>
</dbReference>
<keyword evidence="5" id="KW-0500">Molybdenum</keyword>